<comment type="caution">
    <text evidence="1">The sequence shown here is derived from an EMBL/GenBank/DDBJ whole genome shotgun (WGS) entry which is preliminary data.</text>
</comment>
<dbReference type="EMBL" id="LKCN02000007">
    <property type="protein sequence ID" value="RCI12374.1"/>
    <property type="molecule type" value="Genomic_DNA"/>
</dbReference>
<keyword evidence="2" id="KW-1185">Reference proteome</keyword>
<reference evidence="1 2" key="1">
    <citation type="journal article" date="2015" name="BMC Genomics">
        <title>Insights from the genome of Ophiocordyceps polyrhachis-furcata to pathogenicity and host specificity in insect fungi.</title>
        <authorList>
            <person name="Wichadakul D."/>
            <person name="Kobmoo N."/>
            <person name="Ingsriswang S."/>
            <person name="Tangphatsornruang S."/>
            <person name="Chantasingh D."/>
            <person name="Luangsa-ard J.J."/>
            <person name="Eurwilaichitr L."/>
        </authorList>
    </citation>
    <scope>NUCLEOTIDE SEQUENCE [LARGE SCALE GENOMIC DNA]</scope>
    <source>
        <strain evidence="1 2">BCC 54312</strain>
    </source>
</reference>
<gene>
    <name evidence="1" type="ORF">L249_0149</name>
</gene>
<organism evidence="1 2">
    <name type="scientific">Ophiocordyceps polyrhachis-furcata BCC 54312</name>
    <dbReference type="NCBI Taxonomy" id="1330021"/>
    <lineage>
        <taxon>Eukaryota</taxon>
        <taxon>Fungi</taxon>
        <taxon>Dikarya</taxon>
        <taxon>Ascomycota</taxon>
        <taxon>Pezizomycotina</taxon>
        <taxon>Sordariomycetes</taxon>
        <taxon>Hypocreomycetidae</taxon>
        <taxon>Hypocreales</taxon>
        <taxon>Ophiocordycipitaceae</taxon>
        <taxon>Ophiocordyceps</taxon>
    </lineage>
</organism>
<dbReference type="AlphaFoldDB" id="A0A367LD71"/>
<dbReference type="Proteomes" id="UP000253664">
    <property type="component" value="Unassembled WGS sequence"/>
</dbReference>
<evidence type="ECO:0000313" key="1">
    <source>
        <dbReference type="EMBL" id="RCI12374.1"/>
    </source>
</evidence>
<name>A0A367LD71_9HYPO</name>
<proteinExistence type="predicted"/>
<feature type="non-terminal residue" evidence="1">
    <location>
        <position position="1"/>
    </location>
</feature>
<sequence>RSSSDSYNAPPNPFLITLSDLRLSYLSQAGLLRLRTLRFNAFAALSPLNNYAKAISRIYFIAVDIESFRLNSRSSPLRSNPPIRLPRSSPNTPITGRRVDSVCLRCGVPGYYSNKCSLRPACRPPKLSIRFVDTVEDSDADLESAGKRPFELEPYAVGRVLLR</sequence>
<protein>
    <submittedName>
        <fullName evidence="1">Uncharacterized protein</fullName>
    </submittedName>
</protein>
<accession>A0A367LD71</accession>
<evidence type="ECO:0000313" key="2">
    <source>
        <dbReference type="Proteomes" id="UP000253664"/>
    </source>
</evidence>